<gene>
    <name evidence="2" type="ORF">BJ085DRAFT_27145</name>
</gene>
<feature type="compositionally biased region" description="Polar residues" evidence="1">
    <location>
        <begin position="172"/>
        <end position="181"/>
    </location>
</feature>
<evidence type="ECO:0000313" key="3">
    <source>
        <dbReference type="Proteomes" id="UP000268162"/>
    </source>
</evidence>
<protein>
    <submittedName>
        <fullName evidence="2">Uncharacterized protein</fullName>
    </submittedName>
</protein>
<feature type="region of interest" description="Disordered" evidence="1">
    <location>
        <begin position="112"/>
        <end position="224"/>
    </location>
</feature>
<dbReference type="EMBL" id="ML002830">
    <property type="protein sequence ID" value="RKP35597.1"/>
    <property type="molecule type" value="Genomic_DNA"/>
</dbReference>
<dbReference type="AlphaFoldDB" id="A0A4P9ZQG8"/>
<sequence length="334" mass="36382">MLPNEPVSEAPTTAPACTITHPSSSASVFHYPNPAPSAPGLPAYARLTGLTHDPSEFPRPYGQAHRGGGVTSPYDHPLPNAPGQWKRNPTSVHLTTPYDYRAYQGHRPSTYESTALAPMSPAPPVSPHHSSGCTLPPTTWGSYHSPETAPSRRPEIPMFGHSGSASSSSSALNSPMAQISFSPGPPPSLTAASSTQARSSTTSTWRSMSSSISTRASRAARVRRRPRVENISETIATYQKILDSLHIQYSQIQGYDQQPQIPARFMGPLSSHPSNTNDQSISALHPPTNLPPEMVRSLYTLRDENYRLAWYYIQNRCESYKDAAIAVYMKLCQA</sequence>
<name>A0A4P9ZQG8_9FUNG</name>
<evidence type="ECO:0000313" key="2">
    <source>
        <dbReference type="EMBL" id="RKP35597.1"/>
    </source>
</evidence>
<proteinExistence type="predicted"/>
<keyword evidence="3" id="KW-1185">Reference proteome</keyword>
<feature type="compositionally biased region" description="Polar residues" evidence="1">
    <location>
        <begin position="132"/>
        <end position="142"/>
    </location>
</feature>
<feature type="compositionally biased region" description="Low complexity" evidence="1">
    <location>
        <begin position="162"/>
        <end position="171"/>
    </location>
</feature>
<reference evidence="3" key="1">
    <citation type="journal article" date="2018" name="Nat. Microbiol.">
        <title>Leveraging single-cell genomics to expand the fungal tree of life.</title>
        <authorList>
            <person name="Ahrendt S.R."/>
            <person name="Quandt C.A."/>
            <person name="Ciobanu D."/>
            <person name="Clum A."/>
            <person name="Salamov A."/>
            <person name="Andreopoulos B."/>
            <person name="Cheng J.F."/>
            <person name="Woyke T."/>
            <person name="Pelin A."/>
            <person name="Henrissat B."/>
            <person name="Reynolds N.K."/>
            <person name="Benny G.L."/>
            <person name="Smith M.E."/>
            <person name="James T.Y."/>
            <person name="Grigoriev I.V."/>
        </authorList>
    </citation>
    <scope>NUCLEOTIDE SEQUENCE [LARGE SCALE GENOMIC DNA]</scope>
    <source>
        <strain evidence="3">RSA 468</strain>
    </source>
</reference>
<feature type="region of interest" description="Disordered" evidence="1">
    <location>
        <begin position="1"/>
        <end position="42"/>
    </location>
</feature>
<organism evidence="2 3">
    <name type="scientific">Dimargaris cristalligena</name>
    <dbReference type="NCBI Taxonomy" id="215637"/>
    <lineage>
        <taxon>Eukaryota</taxon>
        <taxon>Fungi</taxon>
        <taxon>Fungi incertae sedis</taxon>
        <taxon>Zoopagomycota</taxon>
        <taxon>Kickxellomycotina</taxon>
        <taxon>Dimargaritomycetes</taxon>
        <taxon>Dimargaritales</taxon>
        <taxon>Dimargaritaceae</taxon>
        <taxon>Dimargaris</taxon>
    </lineage>
</organism>
<dbReference type="Proteomes" id="UP000268162">
    <property type="component" value="Unassembled WGS sequence"/>
</dbReference>
<feature type="compositionally biased region" description="Low complexity" evidence="1">
    <location>
        <begin position="189"/>
        <end position="217"/>
    </location>
</feature>
<accession>A0A4P9ZQG8</accession>
<evidence type="ECO:0000256" key="1">
    <source>
        <dbReference type="SAM" id="MobiDB-lite"/>
    </source>
</evidence>